<reference evidence="2" key="1">
    <citation type="submission" date="2017-07" db="EMBL/GenBank/DDBJ databases">
        <title>Taro Niue Genome Assembly and Annotation.</title>
        <authorList>
            <person name="Atibalentja N."/>
            <person name="Keating K."/>
            <person name="Fields C.J."/>
        </authorList>
    </citation>
    <scope>NUCLEOTIDE SEQUENCE</scope>
    <source>
        <strain evidence="2">Niue_2</strain>
        <tissue evidence="2">Leaf</tissue>
    </source>
</reference>
<dbReference type="EMBL" id="NMUH01000161">
    <property type="protein sequence ID" value="MQL73326.1"/>
    <property type="molecule type" value="Genomic_DNA"/>
</dbReference>
<keyword evidence="3" id="KW-1185">Reference proteome</keyword>
<dbReference type="AlphaFoldDB" id="A0A843TT32"/>
<name>A0A843TT32_COLES</name>
<evidence type="ECO:0000313" key="2">
    <source>
        <dbReference type="EMBL" id="MQL73326.1"/>
    </source>
</evidence>
<evidence type="ECO:0000313" key="3">
    <source>
        <dbReference type="Proteomes" id="UP000652761"/>
    </source>
</evidence>
<feature type="region of interest" description="Disordered" evidence="1">
    <location>
        <begin position="1"/>
        <end position="156"/>
    </location>
</feature>
<dbReference type="Proteomes" id="UP000652761">
    <property type="component" value="Unassembled WGS sequence"/>
</dbReference>
<accession>A0A843TT32</accession>
<proteinExistence type="predicted"/>
<protein>
    <submittedName>
        <fullName evidence="2">Uncharacterized protein</fullName>
    </submittedName>
</protein>
<comment type="caution">
    <text evidence="2">The sequence shown here is derived from an EMBL/GenBank/DDBJ whole genome shotgun (WGS) entry which is preliminary data.</text>
</comment>
<sequence>MHRDKVASDRGDASTDVAARRPPGSSIPGPPTSYTQAHTGEGSMGKAVKLTTKPQGLPIHPDWEGHKKSLPFTKNEPTRGPSRRLATSSSLHARSMTPRDHARPSSSPETLKGEKGRRSTAGGRGRREEEEREGEGVAGQRLKPPTPRTRRTALSH</sequence>
<organism evidence="2 3">
    <name type="scientific">Colocasia esculenta</name>
    <name type="common">Wild taro</name>
    <name type="synonym">Arum esculentum</name>
    <dbReference type="NCBI Taxonomy" id="4460"/>
    <lineage>
        <taxon>Eukaryota</taxon>
        <taxon>Viridiplantae</taxon>
        <taxon>Streptophyta</taxon>
        <taxon>Embryophyta</taxon>
        <taxon>Tracheophyta</taxon>
        <taxon>Spermatophyta</taxon>
        <taxon>Magnoliopsida</taxon>
        <taxon>Liliopsida</taxon>
        <taxon>Araceae</taxon>
        <taxon>Aroideae</taxon>
        <taxon>Colocasieae</taxon>
        <taxon>Colocasia</taxon>
    </lineage>
</organism>
<gene>
    <name evidence="2" type="ORF">Taro_005675</name>
</gene>
<evidence type="ECO:0000256" key="1">
    <source>
        <dbReference type="SAM" id="MobiDB-lite"/>
    </source>
</evidence>
<feature type="compositionally biased region" description="Basic and acidic residues" evidence="1">
    <location>
        <begin position="1"/>
        <end position="13"/>
    </location>
</feature>